<dbReference type="PANTHER" id="PTHR10127">
    <property type="entry name" value="DISCOIDIN, CUB, EGF, LAMININ , AND ZINC METALLOPROTEASE DOMAIN CONTAINING"/>
    <property type="match status" value="1"/>
</dbReference>
<dbReference type="AlphaFoldDB" id="A0A915CNM0"/>
<dbReference type="GO" id="GO:0004222">
    <property type="term" value="F:metalloendopeptidase activity"/>
    <property type="evidence" value="ECO:0007669"/>
    <property type="project" value="InterPro"/>
</dbReference>
<evidence type="ECO:0000313" key="4">
    <source>
        <dbReference type="Proteomes" id="UP000887574"/>
    </source>
</evidence>
<feature type="domain" description="Peptidase M12A" evidence="3">
    <location>
        <begin position="134"/>
        <end position="222"/>
    </location>
</feature>
<feature type="compositionally biased region" description="Low complexity" evidence="2">
    <location>
        <begin position="281"/>
        <end position="300"/>
    </location>
</feature>
<dbReference type="PANTHER" id="PTHR10127:SF829">
    <property type="entry name" value="ZINC METALLOPROTEINASE NAS-6"/>
    <property type="match status" value="1"/>
</dbReference>
<dbReference type="SUPFAM" id="SSF55486">
    <property type="entry name" value="Metalloproteases ('zincins'), catalytic domain"/>
    <property type="match status" value="1"/>
</dbReference>
<feature type="region of interest" description="Disordered" evidence="2">
    <location>
        <begin position="276"/>
        <end position="300"/>
    </location>
</feature>
<proteinExistence type="predicted"/>
<dbReference type="PROSITE" id="PS51864">
    <property type="entry name" value="ASTACIN"/>
    <property type="match status" value="1"/>
</dbReference>
<dbReference type="InterPro" id="IPR024079">
    <property type="entry name" value="MetalloPept_cat_dom_sf"/>
</dbReference>
<feature type="compositionally biased region" description="Low complexity" evidence="2">
    <location>
        <begin position="242"/>
        <end position="253"/>
    </location>
</feature>
<protein>
    <submittedName>
        <fullName evidence="5">Peptidase M12A domain-containing protein</fullName>
    </submittedName>
</protein>
<organism evidence="4 5">
    <name type="scientific">Ditylenchus dipsaci</name>
    <dbReference type="NCBI Taxonomy" id="166011"/>
    <lineage>
        <taxon>Eukaryota</taxon>
        <taxon>Metazoa</taxon>
        <taxon>Ecdysozoa</taxon>
        <taxon>Nematoda</taxon>
        <taxon>Chromadorea</taxon>
        <taxon>Rhabditida</taxon>
        <taxon>Tylenchina</taxon>
        <taxon>Tylenchomorpha</taxon>
        <taxon>Sphaerularioidea</taxon>
        <taxon>Anguinidae</taxon>
        <taxon>Anguininae</taxon>
        <taxon>Ditylenchus</taxon>
    </lineage>
</organism>
<dbReference type="InterPro" id="IPR001506">
    <property type="entry name" value="Peptidase_M12A"/>
</dbReference>
<accession>A0A915CNM0</accession>
<reference evidence="5" key="1">
    <citation type="submission" date="2022-11" db="UniProtKB">
        <authorList>
            <consortium name="WormBaseParasite"/>
        </authorList>
    </citation>
    <scope>IDENTIFICATION</scope>
</reference>
<dbReference type="Proteomes" id="UP000887574">
    <property type="component" value="Unplaced"/>
</dbReference>
<keyword evidence="4" id="KW-1185">Reference proteome</keyword>
<evidence type="ECO:0000313" key="5">
    <source>
        <dbReference type="WBParaSite" id="jg10501"/>
    </source>
</evidence>
<evidence type="ECO:0000256" key="2">
    <source>
        <dbReference type="SAM" id="MobiDB-lite"/>
    </source>
</evidence>
<name>A0A915CNM0_9BILA</name>
<dbReference type="Pfam" id="PF01400">
    <property type="entry name" value="Astacin"/>
    <property type="match status" value="1"/>
</dbReference>
<dbReference type="WBParaSite" id="jg10501">
    <property type="protein sequence ID" value="jg10501"/>
    <property type="gene ID" value="jg10501"/>
</dbReference>
<evidence type="ECO:0000259" key="3">
    <source>
        <dbReference type="PROSITE" id="PS51864"/>
    </source>
</evidence>
<feature type="region of interest" description="Disordered" evidence="2">
    <location>
        <begin position="224"/>
        <end position="263"/>
    </location>
</feature>
<sequence>MRSIFASTQFRLHLTTILAFFPYFFVCGRRIRFAFHLLANDGPEAELWDQDEPLWMHSGKFQGDIDGVDFNSVKQNSNVMYNALRNRQLTWPAHTLSEVKLLQRAFKTYRKKTCIRFRPRKGEVDFLNIVKDMDRDEHILIRWENILPGMDSQFDIVSSAIQDTQGEKYDYRSIMHYGSSAFSRNGRNTIEAVMDDFTEVIGTAVDLSDLDVIKQTIPVSKKRAKEAITSNGSPKNRRKTTTDSTNMATTSTTHPPPTSTATNRRFYPLTRATPRFIQLKTNTKSPTTTEASTSSLELGE</sequence>
<dbReference type="Gene3D" id="3.40.390.10">
    <property type="entry name" value="Collagenase (Catalytic Domain)"/>
    <property type="match status" value="1"/>
</dbReference>
<comment type="caution">
    <text evidence="1">Lacks conserved residue(s) required for the propagation of feature annotation.</text>
</comment>
<dbReference type="GO" id="GO:0006508">
    <property type="term" value="P:proteolysis"/>
    <property type="evidence" value="ECO:0007669"/>
    <property type="project" value="InterPro"/>
</dbReference>
<evidence type="ECO:0000256" key="1">
    <source>
        <dbReference type="PROSITE-ProRule" id="PRU01211"/>
    </source>
</evidence>